<feature type="region of interest" description="Disordered" evidence="1">
    <location>
        <begin position="23"/>
        <end position="55"/>
    </location>
</feature>
<evidence type="ECO:0000256" key="1">
    <source>
        <dbReference type="SAM" id="MobiDB-lite"/>
    </source>
</evidence>
<dbReference type="EMBL" id="JABBWK010000031">
    <property type="protein sequence ID" value="KAG1899718.1"/>
    <property type="molecule type" value="Genomic_DNA"/>
</dbReference>
<proteinExistence type="predicted"/>
<organism evidence="2 3">
    <name type="scientific">Suillus fuscotomentosus</name>
    <dbReference type="NCBI Taxonomy" id="1912939"/>
    <lineage>
        <taxon>Eukaryota</taxon>
        <taxon>Fungi</taxon>
        <taxon>Dikarya</taxon>
        <taxon>Basidiomycota</taxon>
        <taxon>Agaricomycotina</taxon>
        <taxon>Agaricomycetes</taxon>
        <taxon>Agaricomycetidae</taxon>
        <taxon>Boletales</taxon>
        <taxon>Suillineae</taxon>
        <taxon>Suillaceae</taxon>
        <taxon>Suillus</taxon>
    </lineage>
</organism>
<protein>
    <submittedName>
        <fullName evidence="2">Uncharacterized protein</fullName>
    </submittedName>
</protein>
<accession>A0AAD4E7E9</accession>
<evidence type="ECO:0000313" key="3">
    <source>
        <dbReference type="Proteomes" id="UP001195769"/>
    </source>
</evidence>
<dbReference type="AlphaFoldDB" id="A0AAD4E7E9"/>
<keyword evidence="3" id="KW-1185">Reference proteome</keyword>
<comment type="caution">
    <text evidence="2">The sequence shown here is derived from an EMBL/GenBank/DDBJ whole genome shotgun (WGS) entry which is preliminary data.</text>
</comment>
<dbReference type="RefSeq" id="XP_041225294.1">
    <property type="nucleotide sequence ID" value="XM_041367180.1"/>
</dbReference>
<reference evidence="2" key="1">
    <citation type="journal article" date="2020" name="New Phytol.">
        <title>Comparative genomics reveals dynamic genome evolution in host specialist ectomycorrhizal fungi.</title>
        <authorList>
            <person name="Lofgren L.A."/>
            <person name="Nguyen N.H."/>
            <person name="Vilgalys R."/>
            <person name="Ruytinx J."/>
            <person name="Liao H.L."/>
            <person name="Branco S."/>
            <person name="Kuo A."/>
            <person name="LaButti K."/>
            <person name="Lipzen A."/>
            <person name="Andreopoulos W."/>
            <person name="Pangilinan J."/>
            <person name="Riley R."/>
            <person name="Hundley H."/>
            <person name="Na H."/>
            <person name="Barry K."/>
            <person name="Grigoriev I.V."/>
            <person name="Stajich J.E."/>
            <person name="Kennedy P.G."/>
        </authorList>
    </citation>
    <scope>NUCLEOTIDE SEQUENCE</scope>
    <source>
        <strain evidence="2">FC203</strain>
    </source>
</reference>
<name>A0AAD4E7E9_9AGAM</name>
<evidence type="ECO:0000313" key="2">
    <source>
        <dbReference type="EMBL" id="KAG1899718.1"/>
    </source>
</evidence>
<dbReference type="GeneID" id="64661478"/>
<gene>
    <name evidence="2" type="ORF">F5891DRAFT_1189528</name>
</gene>
<dbReference type="Proteomes" id="UP001195769">
    <property type="component" value="Unassembled WGS sequence"/>
</dbReference>
<sequence>MAIVSDDPTWWSTINAYTLVSITEGTPSPRSQKGKEGLLPSKYKPRDSGIVLSDDESIPARNSVLSSSSIHSDDDNGDDLDRVLLLISANP</sequence>